<evidence type="ECO:0000256" key="3">
    <source>
        <dbReference type="ARBA" id="ARBA00022679"/>
    </source>
</evidence>
<dbReference type="EMBL" id="MBFT01001001">
    <property type="protein sequence ID" value="PVU85947.1"/>
    <property type="molecule type" value="Genomic_DNA"/>
</dbReference>
<evidence type="ECO:0000313" key="12">
    <source>
        <dbReference type="EMBL" id="PVU85838.1"/>
    </source>
</evidence>
<keyword evidence="3" id="KW-0808">Transferase</keyword>
<dbReference type="GO" id="GO:0005737">
    <property type="term" value="C:cytoplasm"/>
    <property type="evidence" value="ECO:0007669"/>
    <property type="project" value="TreeGrafter"/>
</dbReference>
<dbReference type="PROSITE" id="PS50011">
    <property type="entry name" value="PROTEIN_KINASE_DOM"/>
    <property type="match status" value="1"/>
</dbReference>
<feature type="compositionally biased region" description="Basic and acidic residues" evidence="10">
    <location>
        <begin position="390"/>
        <end position="414"/>
    </location>
</feature>
<dbReference type="GO" id="GO:0000245">
    <property type="term" value="P:spliceosomal complex assembly"/>
    <property type="evidence" value="ECO:0007669"/>
    <property type="project" value="TreeGrafter"/>
</dbReference>
<dbReference type="Gene3D" id="3.30.200.20">
    <property type="entry name" value="Phosphorylase Kinase, domain 1"/>
    <property type="match status" value="1"/>
</dbReference>
<dbReference type="PANTHER" id="PTHR47634:SF9">
    <property type="entry name" value="PROTEIN KINASE DOMAIN-CONTAINING PROTEIN-RELATED"/>
    <property type="match status" value="1"/>
</dbReference>
<dbReference type="OrthoDB" id="2649at2759"/>
<comment type="catalytic activity">
    <reaction evidence="7">
        <text>L-threonyl-[protein] + ATP = O-phospho-L-threonyl-[protein] + ADP + H(+)</text>
        <dbReference type="Rhea" id="RHEA:46608"/>
        <dbReference type="Rhea" id="RHEA-COMP:11060"/>
        <dbReference type="Rhea" id="RHEA-COMP:11605"/>
        <dbReference type="ChEBI" id="CHEBI:15378"/>
        <dbReference type="ChEBI" id="CHEBI:30013"/>
        <dbReference type="ChEBI" id="CHEBI:30616"/>
        <dbReference type="ChEBI" id="CHEBI:61977"/>
        <dbReference type="ChEBI" id="CHEBI:456216"/>
        <dbReference type="EC" id="2.7.11.1"/>
    </reaction>
</comment>
<evidence type="ECO:0000256" key="6">
    <source>
        <dbReference type="ARBA" id="ARBA00022840"/>
    </source>
</evidence>
<dbReference type="FunFam" id="3.30.200.20:FF:000770">
    <property type="entry name" value="SRSF protein kinase 2"/>
    <property type="match status" value="1"/>
</dbReference>
<dbReference type="PROSITE" id="PS00108">
    <property type="entry name" value="PROTEIN_KINASE_ST"/>
    <property type="match status" value="1"/>
</dbReference>
<dbReference type="GO" id="GO:0004674">
    <property type="term" value="F:protein serine/threonine kinase activity"/>
    <property type="evidence" value="ECO:0007669"/>
    <property type="project" value="UniProtKB-KW"/>
</dbReference>
<sequence>MQTAKKRALEKKLKRLHATATNQTPKTKYPAPGINKTSKQYYSSSRNNSTESNGSWPDQHKRSSIGFGSDMNTSEPKPTVMSSSAMNVDQQEAYPSSNEEEDIEDYKKGGYHSVTIGEEFKNHRYKIVRKLGWGHFSTVWLAYDKNNDCHVALKIVKSASHYTDAARDEIKLCERAANTSVSHIGHNHVIQLLDSFEHSGPNGIHVCMVFEVLGENLLFLLRNAKKYSNRLALKPDQKSSTTAEHGKTSRSSSSGFESEKSRRSSNNTQGLPIYIVKQIAKDVLKGLAYLHGPCRMIHTDLKPENVLVCINNVEQVIRKELEKSSINTQIVDSDIKMEEVSDTPEPEKISKNVQTQNNSEKNHDNSLVRNIKGINIDESDKSITSTFIDESQKEKHVPEKKVSEETLDNTEKPKPKQEFTLQVKLADLGNATWIERHFTEDIQTRQYRSPEVIIGAEWNASADVWSCACLIFELLTGDYLFEPRSGEDYDKDEDHLAQIMETIAPFSKKFALSGRYSSEFFNRKGELRHIKRLKPYPLKELLHKEYGFTRAESSEISQFLRPMLDINPLRRASSLEMLDYKWLKDV</sequence>
<evidence type="ECO:0000256" key="10">
    <source>
        <dbReference type="SAM" id="MobiDB-lite"/>
    </source>
</evidence>
<feature type="region of interest" description="Disordered" evidence="10">
    <location>
        <begin position="338"/>
        <end position="367"/>
    </location>
</feature>
<evidence type="ECO:0000256" key="7">
    <source>
        <dbReference type="ARBA" id="ARBA00047899"/>
    </source>
</evidence>
<evidence type="ECO:0000256" key="9">
    <source>
        <dbReference type="PROSITE-ProRule" id="PRU10141"/>
    </source>
</evidence>
<dbReference type="EMBL" id="MBFT01001025">
    <property type="protein sequence ID" value="PVU85838.1"/>
    <property type="molecule type" value="Genomic_DNA"/>
</dbReference>
<evidence type="ECO:0000313" key="13">
    <source>
        <dbReference type="EMBL" id="PVU85947.1"/>
    </source>
</evidence>
<dbReference type="InterPro" id="IPR051334">
    <property type="entry name" value="SRPK"/>
</dbReference>
<feature type="compositionally biased region" description="Polar residues" evidence="10">
    <location>
        <begin position="35"/>
        <end position="56"/>
    </location>
</feature>
<feature type="binding site" evidence="9">
    <location>
        <position position="154"/>
    </location>
    <ligand>
        <name>ATP</name>
        <dbReference type="ChEBI" id="CHEBI:30616"/>
    </ligand>
</feature>
<name>A0A2T9Y0V9_9FUNG</name>
<dbReference type="InterPro" id="IPR000719">
    <property type="entry name" value="Prot_kinase_dom"/>
</dbReference>
<dbReference type="GO" id="GO:0005634">
    <property type="term" value="C:nucleus"/>
    <property type="evidence" value="ECO:0007669"/>
    <property type="project" value="TreeGrafter"/>
</dbReference>
<accession>A0A2T9Y0V9</accession>
<proteinExistence type="predicted"/>
<dbReference type="Proteomes" id="UP000245699">
    <property type="component" value="Unassembled WGS sequence"/>
</dbReference>
<evidence type="ECO:0000256" key="1">
    <source>
        <dbReference type="ARBA" id="ARBA00012513"/>
    </source>
</evidence>
<protein>
    <recommendedName>
        <fullName evidence="1">non-specific serine/threonine protein kinase</fullName>
        <ecNumber evidence="1">2.7.11.1</ecNumber>
    </recommendedName>
</protein>
<dbReference type="InterPro" id="IPR017441">
    <property type="entry name" value="Protein_kinase_ATP_BS"/>
</dbReference>
<gene>
    <name evidence="13" type="ORF">BB559_006751</name>
    <name evidence="12" type="ORF">BB559_006793</name>
</gene>
<feature type="region of interest" description="Disordered" evidence="10">
    <location>
        <begin position="1"/>
        <end position="104"/>
    </location>
</feature>
<dbReference type="Gene3D" id="1.10.510.10">
    <property type="entry name" value="Transferase(Phosphotransferase) domain 1"/>
    <property type="match status" value="1"/>
</dbReference>
<dbReference type="InterPro" id="IPR001245">
    <property type="entry name" value="Ser-Thr/Tyr_kinase_cat_dom"/>
</dbReference>
<dbReference type="InterPro" id="IPR011009">
    <property type="entry name" value="Kinase-like_dom_sf"/>
</dbReference>
<comment type="catalytic activity">
    <reaction evidence="8">
        <text>L-seryl-[protein] + ATP = O-phospho-L-seryl-[protein] + ADP + H(+)</text>
        <dbReference type="Rhea" id="RHEA:17989"/>
        <dbReference type="Rhea" id="RHEA-COMP:9863"/>
        <dbReference type="Rhea" id="RHEA-COMP:11604"/>
        <dbReference type="ChEBI" id="CHEBI:15378"/>
        <dbReference type="ChEBI" id="CHEBI:29999"/>
        <dbReference type="ChEBI" id="CHEBI:30616"/>
        <dbReference type="ChEBI" id="CHEBI:83421"/>
        <dbReference type="ChEBI" id="CHEBI:456216"/>
        <dbReference type="EC" id="2.7.11.1"/>
    </reaction>
</comment>
<dbReference type="SUPFAM" id="SSF56112">
    <property type="entry name" value="Protein kinase-like (PK-like)"/>
    <property type="match status" value="1"/>
</dbReference>
<dbReference type="GO" id="GO:0005524">
    <property type="term" value="F:ATP binding"/>
    <property type="evidence" value="ECO:0007669"/>
    <property type="project" value="UniProtKB-UniRule"/>
</dbReference>
<reference evidence="13 14" key="1">
    <citation type="journal article" date="2018" name="MBio">
        <title>Comparative Genomics Reveals the Core Gene Toolbox for the Fungus-Insect Symbiosis.</title>
        <authorList>
            <person name="Wang Y."/>
            <person name="Stata M."/>
            <person name="Wang W."/>
            <person name="Stajich J.E."/>
            <person name="White M.M."/>
            <person name="Moncalvo J.M."/>
        </authorList>
    </citation>
    <scope>NUCLEOTIDE SEQUENCE [LARGE SCALE GENOMIC DNA]</scope>
    <source>
        <strain evidence="13 14">AUS-77-4</strain>
    </source>
</reference>
<feature type="compositionally biased region" description="Polar residues" evidence="10">
    <location>
        <begin position="70"/>
        <end position="97"/>
    </location>
</feature>
<feature type="compositionally biased region" description="Basic and acidic residues" evidence="10">
    <location>
        <begin position="338"/>
        <end position="350"/>
    </location>
</feature>
<dbReference type="PANTHER" id="PTHR47634">
    <property type="entry name" value="PROTEIN KINASE DOMAIN-CONTAINING PROTEIN-RELATED"/>
    <property type="match status" value="1"/>
</dbReference>
<dbReference type="SMART" id="SM00220">
    <property type="entry name" value="S_TKc"/>
    <property type="match status" value="1"/>
</dbReference>
<feature type="region of interest" description="Disordered" evidence="10">
    <location>
        <begin position="234"/>
        <end position="267"/>
    </location>
</feature>
<dbReference type="STRING" id="61424.A0A2T9Y0V9"/>
<feature type="domain" description="Protein kinase" evidence="11">
    <location>
        <begin position="125"/>
        <end position="583"/>
    </location>
</feature>
<keyword evidence="14" id="KW-1185">Reference proteome</keyword>
<keyword evidence="5" id="KW-0418">Kinase</keyword>
<dbReference type="AlphaFoldDB" id="A0A2T9Y0V9"/>
<comment type="caution">
    <text evidence="13">The sequence shown here is derived from an EMBL/GenBank/DDBJ whole genome shotgun (WGS) entry which is preliminary data.</text>
</comment>
<evidence type="ECO:0000256" key="4">
    <source>
        <dbReference type="ARBA" id="ARBA00022741"/>
    </source>
</evidence>
<dbReference type="InterPro" id="IPR008271">
    <property type="entry name" value="Ser/Thr_kinase_AS"/>
</dbReference>
<keyword evidence="2" id="KW-0723">Serine/threonine-protein kinase</keyword>
<dbReference type="GO" id="GO:0050684">
    <property type="term" value="P:regulation of mRNA processing"/>
    <property type="evidence" value="ECO:0007669"/>
    <property type="project" value="TreeGrafter"/>
</dbReference>
<evidence type="ECO:0000259" key="11">
    <source>
        <dbReference type="PROSITE" id="PS50011"/>
    </source>
</evidence>
<keyword evidence="4 9" id="KW-0547">Nucleotide-binding</keyword>
<dbReference type="Pfam" id="PF07714">
    <property type="entry name" value="PK_Tyr_Ser-Thr"/>
    <property type="match status" value="1"/>
</dbReference>
<dbReference type="CDD" id="cd14136">
    <property type="entry name" value="STKc_SRPK"/>
    <property type="match status" value="1"/>
</dbReference>
<organism evidence="13 14">
    <name type="scientific">Furculomyces boomerangus</name>
    <dbReference type="NCBI Taxonomy" id="61424"/>
    <lineage>
        <taxon>Eukaryota</taxon>
        <taxon>Fungi</taxon>
        <taxon>Fungi incertae sedis</taxon>
        <taxon>Zoopagomycota</taxon>
        <taxon>Kickxellomycotina</taxon>
        <taxon>Harpellomycetes</taxon>
        <taxon>Harpellales</taxon>
        <taxon>Harpellaceae</taxon>
        <taxon>Furculomyces</taxon>
    </lineage>
</organism>
<keyword evidence="6 9" id="KW-0067">ATP-binding</keyword>
<evidence type="ECO:0000256" key="2">
    <source>
        <dbReference type="ARBA" id="ARBA00022527"/>
    </source>
</evidence>
<feature type="region of interest" description="Disordered" evidence="10">
    <location>
        <begin position="385"/>
        <end position="414"/>
    </location>
</feature>
<dbReference type="EC" id="2.7.11.1" evidence="1"/>
<dbReference type="PROSITE" id="PS00107">
    <property type="entry name" value="PROTEIN_KINASE_ATP"/>
    <property type="match status" value="1"/>
</dbReference>
<evidence type="ECO:0000256" key="8">
    <source>
        <dbReference type="ARBA" id="ARBA00048679"/>
    </source>
</evidence>
<feature type="compositionally biased region" description="Basic residues" evidence="10">
    <location>
        <begin position="1"/>
        <end position="17"/>
    </location>
</feature>
<evidence type="ECO:0000313" key="14">
    <source>
        <dbReference type="Proteomes" id="UP000245699"/>
    </source>
</evidence>
<dbReference type="FunFam" id="1.10.510.10:FF:000275">
    <property type="entry name" value="SRSF protein kinase 2 isoform X3"/>
    <property type="match status" value="1"/>
</dbReference>
<dbReference type="Pfam" id="PF00069">
    <property type="entry name" value="Pkinase"/>
    <property type="match status" value="1"/>
</dbReference>
<evidence type="ECO:0000256" key="5">
    <source>
        <dbReference type="ARBA" id="ARBA00022777"/>
    </source>
</evidence>